<dbReference type="AlphaFoldDB" id="A0A9Q0KCF3"/>
<dbReference type="GO" id="GO:0005886">
    <property type="term" value="C:plasma membrane"/>
    <property type="evidence" value="ECO:0007669"/>
    <property type="project" value="UniProtKB-SubCell"/>
</dbReference>
<dbReference type="Proteomes" id="UP001141806">
    <property type="component" value="Unassembled WGS sequence"/>
</dbReference>
<keyword evidence="7" id="KW-0812">Transmembrane</keyword>
<evidence type="ECO:0000256" key="7">
    <source>
        <dbReference type="SAM" id="Phobius"/>
    </source>
</evidence>
<gene>
    <name evidence="8" type="ORF">NE237_014487</name>
</gene>
<dbReference type="PANTHER" id="PTHR32077">
    <property type="entry name" value="FASCICLIN-LIKE ARABINOGALACTAN PROTEIN"/>
    <property type="match status" value="1"/>
</dbReference>
<feature type="transmembrane region" description="Helical" evidence="7">
    <location>
        <begin position="93"/>
        <end position="113"/>
    </location>
</feature>
<dbReference type="PANTHER" id="PTHR32077:SF3">
    <property type="entry name" value="FASCICLIN-LIKE ARABINOGALACTAN PROTEIN 7"/>
    <property type="match status" value="1"/>
</dbReference>
<keyword evidence="7" id="KW-1133">Transmembrane helix</keyword>
<evidence type="ECO:0000256" key="6">
    <source>
        <dbReference type="SAM" id="MobiDB-lite"/>
    </source>
</evidence>
<evidence type="ECO:0000256" key="1">
    <source>
        <dbReference type="ARBA" id="ARBA00004609"/>
    </source>
</evidence>
<evidence type="ECO:0000313" key="9">
    <source>
        <dbReference type="Proteomes" id="UP001141806"/>
    </source>
</evidence>
<evidence type="ECO:0008006" key="10">
    <source>
        <dbReference type="Google" id="ProtNLM"/>
    </source>
</evidence>
<feature type="compositionally biased region" description="Pro residues" evidence="6">
    <location>
        <begin position="58"/>
        <end position="70"/>
    </location>
</feature>
<reference evidence="8" key="1">
    <citation type="journal article" date="2023" name="Plant J.">
        <title>The genome of the king protea, Protea cynaroides.</title>
        <authorList>
            <person name="Chang J."/>
            <person name="Duong T.A."/>
            <person name="Schoeman C."/>
            <person name="Ma X."/>
            <person name="Roodt D."/>
            <person name="Barker N."/>
            <person name="Li Z."/>
            <person name="Van de Peer Y."/>
            <person name="Mizrachi E."/>
        </authorList>
    </citation>
    <scope>NUCLEOTIDE SEQUENCE</scope>
    <source>
        <tissue evidence="8">Young leaves</tissue>
    </source>
</reference>
<protein>
    <recommendedName>
        <fullName evidence="10">Fasciclin-like arabinogalactan protein 7</fullName>
    </recommendedName>
</protein>
<accession>A0A9Q0KCF3</accession>
<proteinExistence type="predicted"/>
<organism evidence="8 9">
    <name type="scientific">Protea cynaroides</name>
    <dbReference type="NCBI Taxonomy" id="273540"/>
    <lineage>
        <taxon>Eukaryota</taxon>
        <taxon>Viridiplantae</taxon>
        <taxon>Streptophyta</taxon>
        <taxon>Embryophyta</taxon>
        <taxon>Tracheophyta</taxon>
        <taxon>Spermatophyta</taxon>
        <taxon>Magnoliopsida</taxon>
        <taxon>Proteales</taxon>
        <taxon>Proteaceae</taxon>
        <taxon>Protea</taxon>
    </lineage>
</organism>
<sequence length="114" mass="11921">MAGGQYSLNFTDISGTIYLGSGWTNTKVSNSVHSTNPDPVYQVDKVLLPEAIFGVAPPPAPYPDITPPADTPTSPNGASPKASSSSSSCSPRIINWVVLHYLALAVTGGLILFF</sequence>
<keyword evidence="2" id="KW-1003">Cell membrane</keyword>
<evidence type="ECO:0000313" key="8">
    <source>
        <dbReference type="EMBL" id="KAJ4967786.1"/>
    </source>
</evidence>
<feature type="compositionally biased region" description="Low complexity" evidence="6">
    <location>
        <begin position="71"/>
        <end position="89"/>
    </location>
</feature>
<name>A0A9Q0KCF3_9MAGN</name>
<comment type="caution">
    <text evidence="8">The sequence shown here is derived from an EMBL/GenBank/DDBJ whole genome shotgun (WGS) entry which is preliminary data.</text>
</comment>
<keyword evidence="5 7" id="KW-0472">Membrane</keyword>
<evidence type="ECO:0000256" key="5">
    <source>
        <dbReference type="ARBA" id="ARBA00023136"/>
    </source>
</evidence>
<dbReference type="GO" id="GO:0098552">
    <property type="term" value="C:side of membrane"/>
    <property type="evidence" value="ECO:0007669"/>
    <property type="project" value="UniProtKB-KW"/>
</dbReference>
<evidence type="ECO:0000256" key="3">
    <source>
        <dbReference type="ARBA" id="ARBA00022622"/>
    </source>
</evidence>
<dbReference type="InterPro" id="IPR045003">
    <property type="entry name" value="FLA_A"/>
</dbReference>
<keyword evidence="9" id="KW-1185">Reference proteome</keyword>
<evidence type="ECO:0000256" key="2">
    <source>
        <dbReference type="ARBA" id="ARBA00022475"/>
    </source>
</evidence>
<comment type="subcellular location">
    <subcellularLocation>
        <location evidence="1">Cell membrane</location>
        <topology evidence="1">Lipid-anchor</topology>
        <topology evidence="1">GPI-anchor</topology>
    </subcellularLocation>
</comment>
<dbReference type="OrthoDB" id="1743588at2759"/>
<keyword evidence="3" id="KW-0325">Glycoprotein</keyword>
<dbReference type="EMBL" id="JAMYWD010000006">
    <property type="protein sequence ID" value="KAJ4967786.1"/>
    <property type="molecule type" value="Genomic_DNA"/>
</dbReference>
<keyword evidence="3" id="KW-0336">GPI-anchor</keyword>
<evidence type="ECO:0000256" key="4">
    <source>
        <dbReference type="ARBA" id="ARBA00022729"/>
    </source>
</evidence>
<keyword evidence="4" id="KW-0732">Signal</keyword>
<dbReference type="GO" id="GO:0009834">
    <property type="term" value="P:plant-type secondary cell wall biogenesis"/>
    <property type="evidence" value="ECO:0007669"/>
    <property type="project" value="TreeGrafter"/>
</dbReference>
<keyword evidence="3" id="KW-0449">Lipoprotein</keyword>
<feature type="region of interest" description="Disordered" evidence="6">
    <location>
        <begin position="58"/>
        <end position="89"/>
    </location>
</feature>